<evidence type="ECO:0000313" key="6">
    <source>
        <dbReference type="Proteomes" id="UP000177324"/>
    </source>
</evidence>
<evidence type="ECO:0000313" key="5">
    <source>
        <dbReference type="EMBL" id="OGY15626.1"/>
    </source>
</evidence>
<dbReference type="Proteomes" id="UP000177324">
    <property type="component" value="Unassembled WGS sequence"/>
</dbReference>
<dbReference type="CDD" id="cd21608">
    <property type="entry name" value="RRM2_NsCP33_like"/>
    <property type="match status" value="1"/>
</dbReference>
<feature type="domain" description="RRM" evidence="4">
    <location>
        <begin position="5"/>
        <end position="83"/>
    </location>
</feature>
<dbReference type="PANTHER" id="PTHR48025:SF1">
    <property type="entry name" value="RRM DOMAIN-CONTAINING PROTEIN"/>
    <property type="match status" value="1"/>
</dbReference>
<dbReference type="InterPro" id="IPR035979">
    <property type="entry name" value="RBD_domain_sf"/>
</dbReference>
<dbReference type="Pfam" id="PF00076">
    <property type="entry name" value="RRM_1"/>
    <property type="match status" value="1"/>
</dbReference>
<organism evidence="5 6">
    <name type="scientific">Candidatus Chisholmbacteria bacterium RIFCSPHIGHO2_01_FULL_48_12</name>
    <dbReference type="NCBI Taxonomy" id="1797589"/>
    <lineage>
        <taxon>Bacteria</taxon>
        <taxon>Candidatus Chisholmiibacteriota</taxon>
    </lineage>
</organism>
<dbReference type="GO" id="GO:0003729">
    <property type="term" value="F:mRNA binding"/>
    <property type="evidence" value="ECO:0007669"/>
    <property type="project" value="TreeGrafter"/>
</dbReference>
<dbReference type="PANTHER" id="PTHR48025">
    <property type="entry name" value="OS02G0815200 PROTEIN"/>
    <property type="match status" value="1"/>
</dbReference>
<dbReference type="Gene3D" id="3.30.70.330">
    <property type="match status" value="1"/>
</dbReference>
<reference evidence="5 6" key="1">
    <citation type="journal article" date="2016" name="Nat. Commun.">
        <title>Thousands of microbial genomes shed light on interconnected biogeochemical processes in an aquifer system.</title>
        <authorList>
            <person name="Anantharaman K."/>
            <person name="Brown C.T."/>
            <person name="Hug L.A."/>
            <person name="Sharon I."/>
            <person name="Castelle C.J."/>
            <person name="Probst A.J."/>
            <person name="Thomas B.C."/>
            <person name="Singh A."/>
            <person name="Wilkins M.J."/>
            <person name="Karaoz U."/>
            <person name="Brodie E.L."/>
            <person name="Williams K.H."/>
            <person name="Hubbard S.S."/>
            <person name="Banfield J.F."/>
        </authorList>
    </citation>
    <scope>NUCLEOTIDE SEQUENCE [LARGE SCALE GENOMIC DNA]</scope>
</reference>
<protein>
    <submittedName>
        <fullName evidence="5">RNA-binding protein</fullName>
    </submittedName>
</protein>
<evidence type="ECO:0000256" key="1">
    <source>
        <dbReference type="ARBA" id="ARBA00022737"/>
    </source>
</evidence>
<accession>A0A1G1VJV6</accession>
<evidence type="ECO:0000259" key="4">
    <source>
        <dbReference type="PROSITE" id="PS50102"/>
    </source>
</evidence>
<dbReference type="AlphaFoldDB" id="A0A1G1VJV6"/>
<dbReference type="InterPro" id="IPR000504">
    <property type="entry name" value="RRM_dom"/>
</dbReference>
<dbReference type="InterPro" id="IPR050502">
    <property type="entry name" value="Euk_RNA-bind_prot"/>
</dbReference>
<dbReference type="PROSITE" id="PS50102">
    <property type="entry name" value="RRM"/>
    <property type="match status" value="1"/>
</dbReference>
<keyword evidence="1" id="KW-0677">Repeat</keyword>
<dbReference type="InterPro" id="IPR048289">
    <property type="entry name" value="RRM2_NsCP33-like"/>
</dbReference>
<feature type="region of interest" description="Disordered" evidence="3">
    <location>
        <begin position="82"/>
        <end position="101"/>
    </location>
</feature>
<evidence type="ECO:0000256" key="2">
    <source>
        <dbReference type="ARBA" id="ARBA00022884"/>
    </source>
</evidence>
<comment type="caution">
    <text evidence="5">The sequence shown here is derived from an EMBL/GenBank/DDBJ whole genome shotgun (WGS) entry which is preliminary data.</text>
</comment>
<dbReference type="EMBL" id="MHCH01000062">
    <property type="protein sequence ID" value="OGY15626.1"/>
    <property type="molecule type" value="Genomic_DNA"/>
</dbReference>
<dbReference type="STRING" id="1797589.A2784_04400"/>
<dbReference type="SUPFAM" id="SSF54928">
    <property type="entry name" value="RNA-binding domain, RBD"/>
    <property type="match status" value="1"/>
</dbReference>
<sequence>MSNGKKLYVGNLPYTLTSDQLRELFAEAGSITDVVVISDRATGRSKGFGFVEFASDAEAAKAVEMFNGKDVQGRPLVVNVARPKEENPRSNYGSGSGGSMW</sequence>
<keyword evidence="2" id="KW-0694">RNA-binding</keyword>
<evidence type="ECO:0000256" key="3">
    <source>
        <dbReference type="SAM" id="MobiDB-lite"/>
    </source>
</evidence>
<gene>
    <name evidence="5" type="ORF">A2784_04400</name>
</gene>
<proteinExistence type="predicted"/>
<dbReference type="SMART" id="SM00360">
    <property type="entry name" value="RRM"/>
    <property type="match status" value="1"/>
</dbReference>
<dbReference type="InterPro" id="IPR012677">
    <property type="entry name" value="Nucleotide-bd_a/b_plait_sf"/>
</dbReference>
<name>A0A1G1VJV6_9BACT</name>